<dbReference type="Proteomes" id="UP000256748">
    <property type="component" value="Unassembled WGS sequence"/>
</dbReference>
<name>A0A3E1BRL1_RHILT</name>
<feature type="chain" id="PRO_5017568473" description="AraC family transcriptional regulator" evidence="1">
    <location>
        <begin position="23"/>
        <end position="228"/>
    </location>
</feature>
<protein>
    <recommendedName>
        <fullName evidence="4">AraC family transcriptional regulator</fullName>
    </recommendedName>
</protein>
<dbReference type="Gene3D" id="3.20.80.10">
    <property type="entry name" value="Regulatory factor, effector binding domain"/>
    <property type="match status" value="1"/>
</dbReference>
<proteinExistence type="predicted"/>
<dbReference type="AlphaFoldDB" id="A0A3E1BRL1"/>
<evidence type="ECO:0000313" key="3">
    <source>
        <dbReference type="Proteomes" id="UP000256748"/>
    </source>
</evidence>
<accession>A0A3E1BRL1</accession>
<reference evidence="2 3" key="1">
    <citation type="submission" date="2017-03" db="EMBL/GenBank/DDBJ databases">
        <title>Genome analysis of Rhizobial strains effectives or ineffectives for nitrogen fixation isolated from bean seeds.</title>
        <authorList>
            <person name="Peralta H."/>
            <person name="Aguilar-Vera A."/>
            <person name="Mora Y."/>
            <person name="Vargas-Lagunas C."/>
            <person name="Girard L."/>
            <person name="Mora J."/>
        </authorList>
    </citation>
    <scope>NUCLEOTIDE SEQUENCE [LARGE SCALE GENOMIC DNA]</scope>
    <source>
        <strain evidence="2 3">CCGM5</strain>
    </source>
</reference>
<keyword evidence="1" id="KW-0732">Signal</keyword>
<dbReference type="EMBL" id="NAOO01000009">
    <property type="protein sequence ID" value="RFB96673.1"/>
    <property type="molecule type" value="Genomic_DNA"/>
</dbReference>
<gene>
    <name evidence="2" type="ORF">B5K10_09270</name>
</gene>
<evidence type="ECO:0000313" key="2">
    <source>
        <dbReference type="EMBL" id="RFB96673.1"/>
    </source>
</evidence>
<dbReference type="SUPFAM" id="SSF55136">
    <property type="entry name" value="Probable bacterial effector-binding domain"/>
    <property type="match status" value="1"/>
</dbReference>
<feature type="signal peptide" evidence="1">
    <location>
        <begin position="1"/>
        <end position="22"/>
    </location>
</feature>
<evidence type="ECO:0000256" key="1">
    <source>
        <dbReference type="SAM" id="SignalP"/>
    </source>
</evidence>
<evidence type="ECO:0008006" key="4">
    <source>
        <dbReference type="Google" id="ProtNLM"/>
    </source>
</evidence>
<comment type="caution">
    <text evidence="2">The sequence shown here is derived from an EMBL/GenBank/DDBJ whole genome shotgun (WGS) entry which is preliminary data.</text>
</comment>
<dbReference type="InterPro" id="IPR011256">
    <property type="entry name" value="Reg_factor_effector_dom_sf"/>
</dbReference>
<sequence>MRFRFLACFGLAFIASPSIILADDEIYSGPFYMCPDAHGADQKALFRIIDITRMPMRIEGRGPQRIDGYAASLAASRTVEMMNKKDPIAEAFEKLAGTTTTMSADKRRLAAVCFATTPPPEGDVDGPFVFMPGYLIESSADVLQPLDTITIPAQTYLVLIYQGPTSGIGDMRFTMTEEFWPKVAPFLGLQRADGPNLMIWAPGLSGSEDQASLEFWTPIEPYSISPRK</sequence>
<organism evidence="2 3">
    <name type="scientific">Rhizobium leguminosarum bv. trifolii</name>
    <dbReference type="NCBI Taxonomy" id="386"/>
    <lineage>
        <taxon>Bacteria</taxon>
        <taxon>Pseudomonadati</taxon>
        <taxon>Pseudomonadota</taxon>
        <taxon>Alphaproteobacteria</taxon>
        <taxon>Hyphomicrobiales</taxon>
        <taxon>Rhizobiaceae</taxon>
        <taxon>Rhizobium/Agrobacterium group</taxon>
        <taxon>Rhizobium</taxon>
    </lineage>
</organism>